<dbReference type="CDD" id="cd06008">
    <property type="entry name" value="NF-X1-zinc-finger"/>
    <property type="match status" value="1"/>
</dbReference>
<sequence length="1121" mass="125405">MPSKQKGLKNTSKGPKGHPQEGSSLNLLRVAANKANPDIRKYVLKTLKVDNSESWLSHPEIPTAQEIMGQTGAIDLDDGTIDLPTNQIDGPWESPKAYLNAHYELLREDTVASLRDAVALVRDEPKMTDTNEVCIYEKVYITGITLSTKGVATKISFSTSRAGKNIVWEYTSRLITGSMVALSPADDCFQTQCLVAVVAARPLEQLNNRPRQIDIFFAESNNAPFDPQQEWIMVQARSGYLESSRHTMKTLQVMSKESFPFSEHLCDLKTDIGHPTYIGENPQMKLFDNKYADILSDWPSEPQNNLDTSQWEALHQILTKRLAIIQGPPGTGKTHVSVSALRLYLSNWKEGDPPIVIAAHTNHALDQLLNHISAFVPDYIRLGGRSLDENVKKRTLFEVKELLSPFSAEELCDPLPGTFFLKHGAITNGQYRLLCEGAGGWEGSCTEPMSIWLGDSFGKHRVTYNDESFEQEDDEADMEYEQLKELEQERDYLDDELEALNGYFLPLHEPFIGLEDSNEPEETEADMGDLWQIPPSRRGHIYNKLRQRAKNNLLLSFRVNVQQHNAVATERQIGKWEYDYVVLKDAKVIGMTTTGLSKYRALVSALKPKIIMIEEAAETIEAPITAACVESLEHLILVGDHKQLQGSCSVRELESPPYNLNVSMFERLVRNGVDFRTMTLQRRMVPEIRRLLTPIYDNIEDHETVNKLAKVPAMGEVRAFFFSHHWRENSDSLFSKYNHNEALMVATFFLYLVLAGLDSAHITVLTFYNGQRKKILSLLKSNKHLQGRHLKVYTVDSYQGEENEVVLLSLVRSNDQNGIGFLKIENRVCVALSRARRGFYMFGNAEHLASESPLWMKVISVIGSGNATTTCIARYIQLTCEKHGNKEFVEMPQDLVELTGGCSVPCTQTLDCGHTCALRCHNFDHSQIECQATCERTLSCGHTCGMTCSAETCVCSVCGHWAMNPKFPGQKTVLSQTNASQQAKPITQPSVAPSTTYAEKAKAHVTAYQQFANGGAKEHDRQIAETMQAQRAQEILARLDAEAEASLFADDELDESEAAVSTEESAGGILSDAEKESSSTSNSNNSDTPTRRRFVETFDPSKGLKELTISSNEMTLIDLCD</sequence>
<keyword evidence="1 7" id="KW-0067">ATP-binding</keyword>
<dbReference type="Pfam" id="PF13086">
    <property type="entry name" value="AAA_11"/>
    <property type="match status" value="1"/>
</dbReference>
<dbReference type="GO" id="GO:0031048">
    <property type="term" value="P:regulatory ncRNA-mediated heterochromatin formation"/>
    <property type="evidence" value="ECO:0007669"/>
    <property type="project" value="TreeGrafter"/>
</dbReference>
<gene>
    <name evidence="7" type="ORF">TSTA_113900</name>
</gene>
<dbReference type="Pfam" id="PF25396">
    <property type="entry name" value="ZNFX1"/>
    <property type="match status" value="1"/>
</dbReference>
<dbReference type="InterPro" id="IPR027417">
    <property type="entry name" value="P-loop_NTPase"/>
</dbReference>
<reference evidence="8" key="1">
    <citation type="journal article" date="2015" name="Genome Announc.">
        <title>Genome sequence of the AIDS-associated pathogen Penicillium marneffei (ATCC18224) and its near taxonomic relative Talaromyces stipitatus (ATCC10500).</title>
        <authorList>
            <person name="Nierman W.C."/>
            <person name="Fedorova-Abrams N.D."/>
            <person name="Andrianopoulos A."/>
        </authorList>
    </citation>
    <scope>NUCLEOTIDE SEQUENCE [LARGE SCALE GENOMIC DNA]</scope>
    <source>
        <strain evidence="8">ATCC 10500 / CBS 375.48 / QM 6759 / NRRL 1006</strain>
    </source>
</reference>
<evidence type="ECO:0000259" key="6">
    <source>
        <dbReference type="Pfam" id="PF25396"/>
    </source>
</evidence>
<dbReference type="AlphaFoldDB" id="B8MD49"/>
<feature type="region of interest" description="Disordered" evidence="3">
    <location>
        <begin position="973"/>
        <end position="997"/>
    </location>
</feature>
<protein>
    <submittedName>
        <fullName evidence="7">DEAD box helicase involved in nonsense mediated decay, putative</fullName>
    </submittedName>
</protein>
<dbReference type="SUPFAM" id="SSF52540">
    <property type="entry name" value="P-loop containing nucleoside triphosphate hydrolases"/>
    <property type="match status" value="1"/>
</dbReference>
<organism evidence="7 8">
    <name type="scientific">Talaromyces stipitatus (strain ATCC 10500 / CBS 375.48 / QM 6759 / NRRL 1006)</name>
    <name type="common">Penicillium stipitatum</name>
    <dbReference type="NCBI Taxonomy" id="441959"/>
    <lineage>
        <taxon>Eukaryota</taxon>
        <taxon>Fungi</taxon>
        <taxon>Dikarya</taxon>
        <taxon>Ascomycota</taxon>
        <taxon>Pezizomycotina</taxon>
        <taxon>Eurotiomycetes</taxon>
        <taxon>Eurotiomycetidae</taxon>
        <taxon>Eurotiales</taxon>
        <taxon>Trichocomaceae</taxon>
        <taxon>Talaromyces</taxon>
        <taxon>Talaromyces sect. Talaromyces</taxon>
    </lineage>
</organism>
<feature type="region of interest" description="Disordered" evidence="3">
    <location>
        <begin position="1051"/>
        <end position="1099"/>
    </location>
</feature>
<dbReference type="GO" id="GO:0004386">
    <property type="term" value="F:helicase activity"/>
    <property type="evidence" value="ECO:0007669"/>
    <property type="project" value="UniProtKB-KW"/>
</dbReference>
<dbReference type="PANTHER" id="PTHR10887">
    <property type="entry name" value="DNA2/NAM7 HELICASE FAMILY"/>
    <property type="match status" value="1"/>
</dbReference>
<evidence type="ECO:0000256" key="2">
    <source>
        <dbReference type="SAM" id="Coils"/>
    </source>
</evidence>
<keyword evidence="2" id="KW-0175">Coiled coil</keyword>
<dbReference type="InterPro" id="IPR041677">
    <property type="entry name" value="DNA2/NAM7_AAA_11"/>
</dbReference>
<dbReference type="PhylomeDB" id="B8MD49"/>
<dbReference type="Proteomes" id="UP000001745">
    <property type="component" value="Unassembled WGS sequence"/>
</dbReference>
<feature type="domain" description="DNA2/NAM7 helicase-like C-terminal" evidence="5">
    <location>
        <begin position="660"/>
        <end position="845"/>
    </location>
</feature>
<dbReference type="Pfam" id="PF13087">
    <property type="entry name" value="AAA_12"/>
    <property type="match status" value="1"/>
</dbReference>
<dbReference type="OMA" id="EWIMVEA"/>
<dbReference type="InParanoid" id="B8MD49"/>
<dbReference type="GO" id="GO:0031380">
    <property type="term" value="C:nuclear RNA-directed RNA polymerase complex"/>
    <property type="evidence" value="ECO:0007669"/>
    <property type="project" value="TreeGrafter"/>
</dbReference>
<dbReference type="EMBL" id="EQ962655">
    <property type="protein sequence ID" value="EED17574.1"/>
    <property type="molecule type" value="Genomic_DNA"/>
</dbReference>
<dbReference type="InterPro" id="IPR047187">
    <property type="entry name" value="SF1_C_Upf1"/>
</dbReference>
<name>B8MD49_TALSN</name>
<keyword evidence="1 7" id="KW-0547">Nucleotide-binding</keyword>
<evidence type="ECO:0000259" key="5">
    <source>
        <dbReference type="Pfam" id="PF13087"/>
    </source>
</evidence>
<dbReference type="PANTHER" id="PTHR10887:SF341">
    <property type="entry name" value="NFX1-TYPE ZINC FINGER-CONTAINING PROTEIN 1"/>
    <property type="match status" value="1"/>
</dbReference>
<dbReference type="Gene3D" id="3.40.50.300">
    <property type="entry name" value="P-loop containing nucleotide triphosphate hydrolases"/>
    <property type="match status" value="2"/>
</dbReference>
<keyword evidence="1 7" id="KW-0378">Hydrolase</keyword>
<dbReference type="eggNOG" id="KOG1807">
    <property type="taxonomic scope" value="Eukaryota"/>
</dbReference>
<keyword evidence="8" id="KW-1185">Reference proteome</keyword>
<dbReference type="HOGENOM" id="CLU_001066_2_0_1"/>
<evidence type="ECO:0000313" key="7">
    <source>
        <dbReference type="EMBL" id="EED17574.1"/>
    </source>
</evidence>
<dbReference type="RefSeq" id="XP_002481566.1">
    <property type="nucleotide sequence ID" value="XM_002481521.1"/>
</dbReference>
<feature type="compositionally biased region" description="Low complexity" evidence="3">
    <location>
        <begin position="1078"/>
        <end position="1088"/>
    </location>
</feature>
<feature type="domain" description="ZNFX1" evidence="6">
    <location>
        <begin position="129"/>
        <end position="236"/>
    </location>
</feature>
<feature type="domain" description="DNA2/NAM7 helicase helicase" evidence="4">
    <location>
        <begin position="305"/>
        <end position="645"/>
    </location>
</feature>
<evidence type="ECO:0000256" key="1">
    <source>
        <dbReference type="ARBA" id="ARBA00022806"/>
    </source>
</evidence>
<dbReference type="OrthoDB" id="409395at2759"/>
<dbReference type="FunFam" id="3.40.50.300:FF:001366">
    <property type="entry name" value="ATP binding protein, putative"/>
    <property type="match status" value="1"/>
</dbReference>
<dbReference type="InterPro" id="IPR045055">
    <property type="entry name" value="DNA2/NAM7-like"/>
</dbReference>
<dbReference type="STRING" id="441959.B8MD49"/>
<keyword evidence="1 7" id="KW-0347">Helicase</keyword>
<evidence type="ECO:0000259" key="4">
    <source>
        <dbReference type="Pfam" id="PF13086"/>
    </source>
</evidence>
<dbReference type="CDD" id="cd18808">
    <property type="entry name" value="SF1_C_Upf1"/>
    <property type="match status" value="1"/>
</dbReference>
<proteinExistence type="predicted"/>
<dbReference type="VEuPathDB" id="FungiDB:TSTA_113900"/>
<dbReference type="GeneID" id="8109152"/>
<dbReference type="InterPro" id="IPR057373">
    <property type="entry name" value="ZNFX1"/>
</dbReference>
<evidence type="ECO:0000256" key="3">
    <source>
        <dbReference type="SAM" id="MobiDB-lite"/>
    </source>
</evidence>
<accession>B8MD49</accession>
<evidence type="ECO:0000313" key="8">
    <source>
        <dbReference type="Proteomes" id="UP000001745"/>
    </source>
</evidence>
<feature type="region of interest" description="Disordered" evidence="3">
    <location>
        <begin position="1"/>
        <end position="23"/>
    </location>
</feature>
<dbReference type="InterPro" id="IPR041679">
    <property type="entry name" value="DNA2/NAM7-like_C"/>
</dbReference>
<feature type="coiled-coil region" evidence="2">
    <location>
        <begin position="469"/>
        <end position="503"/>
    </location>
</feature>